<reference evidence="1 2" key="1">
    <citation type="submission" date="2019-06" db="EMBL/GenBank/DDBJ databases">
        <title>Sequencing the genomes of 1000 actinobacteria strains.</title>
        <authorList>
            <person name="Klenk H.-P."/>
        </authorList>
    </citation>
    <scope>NUCLEOTIDE SEQUENCE [LARGE SCALE GENOMIC DNA]</scope>
    <source>
        <strain evidence="1 2">DSM 18607</strain>
    </source>
</reference>
<dbReference type="RefSeq" id="WP_170185572.1">
    <property type="nucleotide sequence ID" value="NZ_BAAAPR010000002.1"/>
</dbReference>
<sequence>MTQRVKKVGGWLLIAFVVYAIVKSPTQAADIVHTSGDVLGQGVRSIFSFFDALLK</sequence>
<organism evidence="1 2">
    <name type="scientific">Lapillicoccus jejuensis</name>
    <dbReference type="NCBI Taxonomy" id="402171"/>
    <lineage>
        <taxon>Bacteria</taxon>
        <taxon>Bacillati</taxon>
        <taxon>Actinomycetota</taxon>
        <taxon>Actinomycetes</taxon>
        <taxon>Micrococcales</taxon>
        <taxon>Intrasporangiaceae</taxon>
        <taxon>Lapillicoccus</taxon>
    </lineage>
</organism>
<comment type="caution">
    <text evidence="1">The sequence shown here is derived from an EMBL/GenBank/DDBJ whole genome shotgun (WGS) entry which is preliminary data.</text>
</comment>
<protein>
    <submittedName>
        <fullName evidence="1">Uncharacterized protein</fullName>
    </submittedName>
</protein>
<dbReference type="AlphaFoldDB" id="A0A542DY36"/>
<proteinExistence type="predicted"/>
<evidence type="ECO:0000313" key="2">
    <source>
        <dbReference type="Proteomes" id="UP000317893"/>
    </source>
</evidence>
<keyword evidence="2" id="KW-1185">Reference proteome</keyword>
<name>A0A542DY36_9MICO</name>
<evidence type="ECO:0000313" key="1">
    <source>
        <dbReference type="EMBL" id="TQJ08010.1"/>
    </source>
</evidence>
<gene>
    <name evidence="1" type="ORF">FB458_1088</name>
</gene>
<accession>A0A542DY36</accession>
<dbReference type="Proteomes" id="UP000317893">
    <property type="component" value="Unassembled WGS sequence"/>
</dbReference>
<dbReference type="EMBL" id="VFMN01000001">
    <property type="protein sequence ID" value="TQJ08010.1"/>
    <property type="molecule type" value="Genomic_DNA"/>
</dbReference>